<feature type="chain" id="PRO_5037041599" evidence="2">
    <location>
        <begin position="21"/>
        <end position="288"/>
    </location>
</feature>
<gene>
    <name evidence="4" type="primary">LOC125179457</name>
</gene>
<accession>A0A979FXB8</accession>
<dbReference type="GeneID" id="125179457"/>
<proteinExistence type="predicted"/>
<keyword evidence="2" id="KW-0732">Signal</keyword>
<organism evidence="3 4">
    <name type="scientific">Hyalella azteca</name>
    <name type="common">Amphipod</name>
    <dbReference type="NCBI Taxonomy" id="294128"/>
    <lineage>
        <taxon>Eukaryota</taxon>
        <taxon>Metazoa</taxon>
        <taxon>Ecdysozoa</taxon>
        <taxon>Arthropoda</taxon>
        <taxon>Crustacea</taxon>
        <taxon>Multicrustacea</taxon>
        <taxon>Malacostraca</taxon>
        <taxon>Eumalacostraca</taxon>
        <taxon>Peracarida</taxon>
        <taxon>Amphipoda</taxon>
        <taxon>Senticaudata</taxon>
        <taxon>Talitrida</taxon>
        <taxon>Talitroidea</taxon>
        <taxon>Hyalellidae</taxon>
        <taxon>Hyalella</taxon>
    </lineage>
</organism>
<feature type="region of interest" description="Disordered" evidence="1">
    <location>
        <begin position="107"/>
        <end position="185"/>
    </location>
</feature>
<dbReference type="Proteomes" id="UP000694843">
    <property type="component" value="Unplaced"/>
</dbReference>
<dbReference type="KEGG" id="hazt:125179457"/>
<evidence type="ECO:0000256" key="2">
    <source>
        <dbReference type="SAM" id="SignalP"/>
    </source>
</evidence>
<protein>
    <submittedName>
        <fullName evidence="4">Uncharacterized protein LOC125179457</fullName>
    </submittedName>
</protein>
<feature type="signal peptide" evidence="2">
    <location>
        <begin position="1"/>
        <end position="20"/>
    </location>
</feature>
<evidence type="ECO:0000256" key="1">
    <source>
        <dbReference type="SAM" id="MobiDB-lite"/>
    </source>
</evidence>
<sequence length="288" mass="31387">MWCSTTALAVVVVVVSQSSAAPVAGSYLASAPPQVPRIGRRSDLEQGEGRGAYSLAQALYYLLPRHYPRVGRSDPAVPRFDVLFRREKDDQDLLSLLQLARYIKGHHQQQDELGPPQQGGFRGSVLDDTESESDERHVAAHYSDGDDDGDEYGDRPDVGDDQTGSSLGFPGGKSNSDASATHGPGAMSRDLAVPLQRCLETECVVPRVLMQAFLKIIMRQARDIGPLQQARDFGPLQQARDFGPLLQTRDFGPLQQAREFGPLQQARDFGPLQQARDFGEGLRSSAAG</sequence>
<evidence type="ECO:0000313" key="4">
    <source>
        <dbReference type="RefSeq" id="XP_047741308.1"/>
    </source>
</evidence>
<evidence type="ECO:0000313" key="3">
    <source>
        <dbReference type="Proteomes" id="UP000694843"/>
    </source>
</evidence>
<name>A0A979FXB8_HYAAZ</name>
<keyword evidence="3" id="KW-1185">Reference proteome</keyword>
<dbReference type="RefSeq" id="XP_047741308.1">
    <property type="nucleotide sequence ID" value="XM_047885352.1"/>
</dbReference>
<dbReference type="AlphaFoldDB" id="A0A979FXB8"/>
<reference evidence="4" key="1">
    <citation type="submission" date="2025-08" db="UniProtKB">
        <authorList>
            <consortium name="RefSeq"/>
        </authorList>
    </citation>
    <scope>IDENTIFICATION</scope>
    <source>
        <tissue evidence="4">Whole organism</tissue>
    </source>
</reference>